<name>A0A7W5B116_9BACL</name>
<proteinExistence type="predicted"/>
<feature type="transmembrane region" description="Helical" evidence="1">
    <location>
        <begin position="89"/>
        <end position="109"/>
    </location>
</feature>
<feature type="transmembrane region" description="Helical" evidence="1">
    <location>
        <begin position="129"/>
        <end position="147"/>
    </location>
</feature>
<feature type="domain" description="DUF4328" evidence="2">
    <location>
        <begin position="47"/>
        <end position="131"/>
    </location>
</feature>
<dbReference type="InterPro" id="IPR025565">
    <property type="entry name" value="DUF4328"/>
</dbReference>
<evidence type="ECO:0000256" key="1">
    <source>
        <dbReference type="SAM" id="Phobius"/>
    </source>
</evidence>
<dbReference type="Proteomes" id="UP000570361">
    <property type="component" value="Unassembled WGS sequence"/>
</dbReference>
<sequence length="221" mass="24640">MKLKSETLSNVLKILLWVLVGLACADLAGSIVYAASLEAFSIYVYDFYGFIEIVSAILYYVVAIVYLIWIYRVHMDLNALFPHFTRSPGMSLASMLVPVYNLYGIPSIYSTIGRWYQEHTDGAKQDGRWIARLAAPLLLFTMVTNVLNRIVSQVDELSGSLFLTLSLSTFILYAIFLTLCIQVTRGLQTARIEASSGQPANLDSDGYEAPSVEQPILPHQL</sequence>
<keyword evidence="1" id="KW-1133">Transmembrane helix</keyword>
<dbReference type="Pfam" id="PF14219">
    <property type="entry name" value="DUF4328"/>
    <property type="match status" value="1"/>
</dbReference>
<dbReference type="EMBL" id="JACHXK010000012">
    <property type="protein sequence ID" value="MBB3112403.1"/>
    <property type="molecule type" value="Genomic_DNA"/>
</dbReference>
<protein>
    <recommendedName>
        <fullName evidence="2">DUF4328 domain-containing protein</fullName>
    </recommendedName>
</protein>
<dbReference type="PROSITE" id="PS51257">
    <property type="entry name" value="PROKAR_LIPOPROTEIN"/>
    <property type="match status" value="1"/>
</dbReference>
<feature type="transmembrane region" description="Helical" evidence="1">
    <location>
        <begin position="14"/>
        <end position="35"/>
    </location>
</feature>
<dbReference type="AlphaFoldDB" id="A0A7W5B116"/>
<evidence type="ECO:0000259" key="2">
    <source>
        <dbReference type="Pfam" id="PF14219"/>
    </source>
</evidence>
<accession>A0A7W5B116</accession>
<keyword evidence="1" id="KW-0812">Transmembrane</keyword>
<comment type="caution">
    <text evidence="3">The sequence shown here is derived from an EMBL/GenBank/DDBJ whole genome shotgun (WGS) entry which is preliminary data.</text>
</comment>
<dbReference type="RefSeq" id="WP_183602528.1">
    <property type="nucleotide sequence ID" value="NZ_JACHXK010000012.1"/>
</dbReference>
<feature type="transmembrane region" description="Helical" evidence="1">
    <location>
        <begin position="159"/>
        <end position="181"/>
    </location>
</feature>
<organism evidence="3 4">
    <name type="scientific">Paenibacillus phyllosphaerae</name>
    <dbReference type="NCBI Taxonomy" id="274593"/>
    <lineage>
        <taxon>Bacteria</taxon>
        <taxon>Bacillati</taxon>
        <taxon>Bacillota</taxon>
        <taxon>Bacilli</taxon>
        <taxon>Bacillales</taxon>
        <taxon>Paenibacillaceae</taxon>
        <taxon>Paenibacillus</taxon>
    </lineage>
</organism>
<evidence type="ECO:0000313" key="3">
    <source>
        <dbReference type="EMBL" id="MBB3112403.1"/>
    </source>
</evidence>
<gene>
    <name evidence="3" type="ORF">FHS18_004504</name>
</gene>
<reference evidence="3 4" key="1">
    <citation type="submission" date="2020-08" db="EMBL/GenBank/DDBJ databases">
        <title>Genomic Encyclopedia of Type Strains, Phase III (KMG-III): the genomes of soil and plant-associated and newly described type strains.</title>
        <authorList>
            <person name="Whitman W."/>
        </authorList>
    </citation>
    <scope>NUCLEOTIDE SEQUENCE [LARGE SCALE GENOMIC DNA]</scope>
    <source>
        <strain evidence="3 4">CECT 5862</strain>
    </source>
</reference>
<keyword evidence="4" id="KW-1185">Reference proteome</keyword>
<feature type="transmembrane region" description="Helical" evidence="1">
    <location>
        <begin position="47"/>
        <end position="69"/>
    </location>
</feature>
<keyword evidence="1" id="KW-0472">Membrane</keyword>
<evidence type="ECO:0000313" key="4">
    <source>
        <dbReference type="Proteomes" id="UP000570361"/>
    </source>
</evidence>